<evidence type="ECO:0000256" key="1">
    <source>
        <dbReference type="PIRSR" id="PIRSR640198-1"/>
    </source>
</evidence>
<feature type="binding site" evidence="2">
    <location>
        <begin position="162"/>
        <end position="169"/>
    </location>
    <ligand>
        <name>ATP</name>
        <dbReference type="ChEBI" id="CHEBI:30616"/>
    </ligand>
</feature>
<dbReference type="EMBL" id="UGHK01000002">
    <property type="protein sequence ID" value="STO72184.1"/>
    <property type="molecule type" value="Genomic_DNA"/>
</dbReference>
<feature type="binding site" evidence="2">
    <location>
        <begin position="194"/>
        <end position="195"/>
    </location>
    <ligand>
        <name>ATP</name>
        <dbReference type="ChEBI" id="CHEBI:30616"/>
    </ligand>
</feature>
<dbReference type="PANTHER" id="PTHR13504">
    <property type="entry name" value="FIDO DOMAIN-CONTAINING PROTEIN DDB_G0283145"/>
    <property type="match status" value="1"/>
</dbReference>
<dbReference type="Proteomes" id="UP000254465">
    <property type="component" value="Unassembled WGS sequence"/>
</dbReference>
<feature type="domain" description="Fido" evidence="4">
    <location>
        <begin position="81"/>
        <end position="221"/>
    </location>
</feature>
<dbReference type="AlphaFoldDB" id="A0A377IA53"/>
<accession>A0A377IA53</accession>
<keyword evidence="2" id="KW-0067">ATP-binding</keyword>
<dbReference type="Pfam" id="PF02661">
    <property type="entry name" value="Fic"/>
    <property type="match status" value="1"/>
</dbReference>
<dbReference type="InterPro" id="IPR040198">
    <property type="entry name" value="Fido_containing"/>
</dbReference>
<dbReference type="InterPro" id="IPR003812">
    <property type="entry name" value="Fido"/>
</dbReference>
<name>A0A377IA53_AVIPA</name>
<feature type="active site" evidence="1">
    <location>
        <position position="158"/>
    </location>
</feature>
<evidence type="ECO:0000259" key="4">
    <source>
        <dbReference type="PROSITE" id="PS51459"/>
    </source>
</evidence>
<dbReference type="PANTHER" id="PTHR13504:SF38">
    <property type="entry name" value="FIDO DOMAIN-CONTAINING PROTEIN"/>
    <property type="match status" value="1"/>
</dbReference>
<evidence type="ECO:0000256" key="2">
    <source>
        <dbReference type="PIRSR" id="PIRSR640198-2"/>
    </source>
</evidence>
<keyword evidence="2" id="KW-0547">Nucleotide-binding</keyword>
<feature type="site" description="Important for autoinhibition of adenylyltransferase activity" evidence="3">
    <location>
        <position position="32"/>
    </location>
</feature>
<evidence type="ECO:0000256" key="3">
    <source>
        <dbReference type="PIRSR" id="PIRSR640198-3"/>
    </source>
</evidence>
<dbReference type="InterPro" id="IPR036597">
    <property type="entry name" value="Fido-like_dom_sf"/>
</dbReference>
<dbReference type="SUPFAM" id="SSF140931">
    <property type="entry name" value="Fic-like"/>
    <property type="match status" value="1"/>
</dbReference>
<sequence>MTRNDINKILKALPFINDDLIYFYNYHSNKIENNSLTLGETVTVLKDGFGVSKPLKDIRDVENHHRALHFVFELAKAQEPLSLRTIREIQALVEPERTGFRTQLVEILNTDVKTAEPFEISLRLEQILENYHRKDEDKYEQDFFYKLAEFHIAFERIHPFIDGNGRTGRLLLNLELLKAGYPLTTIKFEDRPMYYDAFSDVEKMKILLEKSVQDTIEMIVEKAK</sequence>
<gene>
    <name evidence="5" type="ORF">NCTC11296_02105</name>
</gene>
<dbReference type="PROSITE" id="PS51459">
    <property type="entry name" value="FIDO"/>
    <property type="match status" value="1"/>
</dbReference>
<evidence type="ECO:0000313" key="6">
    <source>
        <dbReference type="Proteomes" id="UP000254465"/>
    </source>
</evidence>
<dbReference type="RefSeq" id="WP_017805914.1">
    <property type="nucleotide sequence ID" value="NZ_PQVK01000102.1"/>
</dbReference>
<evidence type="ECO:0000313" key="5">
    <source>
        <dbReference type="EMBL" id="STO72184.1"/>
    </source>
</evidence>
<proteinExistence type="predicted"/>
<protein>
    <submittedName>
        <fullName evidence="5">Filamentation induced by cAMP protein fic</fullName>
    </submittedName>
</protein>
<organism evidence="5 6">
    <name type="scientific">Avibacterium paragallinarum</name>
    <name type="common">Haemophilus gallinarum</name>
    <dbReference type="NCBI Taxonomy" id="728"/>
    <lineage>
        <taxon>Bacteria</taxon>
        <taxon>Pseudomonadati</taxon>
        <taxon>Pseudomonadota</taxon>
        <taxon>Gammaproteobacteria</taxon>
        <taxon>Pasteurellales</taxon>
        <taxon>Pasteurellaceae</taxon>
        <taxon>Avibacterium</taxon>
    </lineage>
</organism>
<reference evidence="5 6" key="1">
    <citation type="submission" date="2018-06" db="EMBL/GenBank/DDBJ databases">
        <authorList>
            <consortium name="Pathogen Informatics"/>
            <person name="Doyle S."/>
        </authorList>
    </citation>
    <scope>NUCLEOTIDE SEQUENCE [LARGE SCALE GENOMIC DNA]</scope>
    <source>
        <strain evidence="5 6">NCTC11296</strain>
    </source>
</reference>
<dbReference type="Gene3D" id="1.10.3290.10">
    <property type="entry name" value="Fido-like domain"/>
    <property type="match status" value="1"/>
</dbReference>
<dbReference type="GO" id="GO:0005524">
    <property type="term" value="F:ATP binding"/>
    <property type="evidence" value="ECO:0007669"/>
    <property type="project" value="UniProtKB-KW"/>
</dbReference>